<keyword evidence="2" id="KW-1185">Reference proteome</keyword>
<accession>C9KQ40</accession>
<name>C9KQ40_9FIRM</name>
<evidence type="ECO:0000313" key="1">
    <source>
        <dbReference type="EMBL" id="EEX68346.1"/>
    </source>
</evidence>
<organism evidence="1 2">
    <name type="scientific">Mitsuokella multacida DSM 20544</name>
    <dbReference type="NCBI Taxonomy" id="500635"/>
    <lineage>
        <taxon>Bacteria</taxon>
        <taxon>Bacillati</taxon>
        <taxon>Bacillota</taxon>
        <taxon>Negativicutes</taxon>
        <taxon>Selenomonadales</taxon>
        <taxon>Selenomonadaceae</taxon>
        <taxon>Mitsuokella</taxon>
    </lineage>
</organism>
<sequence>MMPQHMSPTKKTQAVMMMFLERGLLAFGFIHFPLFPIIRVILVIRV</sequence>
<proteinExistence type="predicted"/>
<dbReference type="Proteomes" id="UP000003671">
    <property type="component" value="Unassembled WGS sequence"/>
</dbReference>
<dbReference type="STRING" id="500635.MITSMUL_05349"/>
<dbReference type="HOGENOM" id="CLU_3185890_0_0_9"/>
<gene>
    <name evidence="1" type="ORF">MITSMUL_05349</name>
</gene>
<comment type="caution">
    <text evidence="1">The sequence shown here is derived from an EMBL/GenBank/DDBJ whole genome shotgun (WGS) entry which is preliminary data.</text>
</comment>
<dbReference type="EMBL" id="ABWK02000020">
    <property type="protein sequence ID" value="EEX68346.1"/>
    <property type="molecule type" value="Genomic_DNA"/>
</dbReference>
<dbReference type="AlphaFoldDB" id="C9KQ40"/>
<protein>
    <submittedName>
        <fullName evidence="1">Uncharacterized protein</fullName>
    </submittedName>
</protein>
<reference evidence="1" key="1">
    <citation type="submission" date="2009-09" db="EMBL/GenBank/DDBJ databases">
        <authorList>
            <person name="Weinstock G."/>
            <person name="Sodergren E."/>
            <person name="Clifton S."/>
            <person name="Fulton L."/>
            <person name="Fulton B."/>
            <person name="Courtney L."/>
            <person name="Fronick C."/>
            <person name="Harrison M."/>
            <person name="Strong C."/>
            <person name="Farmer C."/>
            <person name="Delahaunty K."/>
            <person name="Markovic C."/>
            <person name="Hall O."/>
            <person name="Minx P."/>
            <person name="Tomlinson C."/>
            <person name="Mitreva M."/>
            <person name="Nelson J."/>
            <person name="Hou S."/>
            <person name="Wollam A."/>
            <person name="Pepin K.H."/>
            <person name="Johnson M."/>
            <person name="Bhonagiri V."/>
            <person name="Nash W.E."/>
            <person name="Warren W."/>
            <person name="Chinwalla A."/>
            <person name="Mardis E.R."/>
            <person name="Wilson R.K."/>
        </authorList>
    </citation>
    <scope>NUCLEOTIDE SEQUENCE [LARGE SCALE GENOMIC DNA]</scope>
    <source>
        <strain evidence="1">DSM 20544</strain>
    </source>
</reference>
<evidence type="ECO:0000313" key="2">
    <source>
        <dbReference type="Proteomes" id="UP000003671"/>
    </source>
</evidence>